<accession>A0A9P0FFI4</accession>
<protein>
    <submittedName>
        <fullName evidence="1">Uncharacterized protein</fullName>
    </submittedName>
</protein>
<evidence type="ECO:0000313" key="2">
    <source>
        <dbReference type="Proteomes" id="UP001154078"/>
    </source>
</evidence>
<dbReference type="Proteomes" id="UP001154078">
    <property type="component" value="Chromosome 3"/>
</dbReference>
<name>A0A9P0FFI4_BRAAE</name>
<proteinExistence type="predicted"/>
<dbReference type="PANTHER" id="PTHR33480">
    <property type="entry name" value="SET DOMAIN-CONTAINING PROTEIN-RELATED"/>
    <property type="match status" value="1"/>
</dbReference>
<keyword evidence="2" id="KW-1185">Reference proteome</keyword>
<dbReference type="OrthoDB" id="8430171at2759"/>
<dbReference type="AlphaFoldDB" id="A0A9P0FFI4"/>
<dbReference type="EMBL" id="OV121134">
    <property type="protein sequence ID" value="CAH0552474.1"/>
    <property type="molecule type" value="Genomic_DNA"/>
</dbReference>
<organism evidence="1 2">
    <name type="scientific">Brassicogethes aeneus</name>
    <name type="common">Rape pollen beetle</name>
    <name type="synonym">Meligethes aeneus</name>
    <dbReference type="NCBI Taxonomy" id="1431903"/>
    <lineage>
        <taxon>Eukaryota</taxon>
        <taxon>Metazoa</taxon>
        <taxon>Ecdysozoa</taxon>
        <taxon>Arthropoda</taxon>
        <taxon>Hexapoda</taxon>
        <taxon>Insecta</taxon>
        <taxon>Pterygota</taxon>
        <taxon>Neoptera</taxon>
        <taxon>Endopterygota</taxon>
        <taxon>Coleoptera</taxon>
        <taxon>Polyphaga</taxon>
        <taxon>Cucujiformia</taxon>
        <taxon>Nitidulidae</taxon>
        <taxon>Meligethinae</taxon>
        <taxon>Brassicogethes</taxon>
    </lineage>
</organism>
<evidence type="ECO:0000313" key="1">
    <source>
        <dbReference type="EMBL" id="CAH0552474.1"/>
    </source>
</evidence>
<reference evidence="1" key="1">
    <citation type="submission" date="2021-12" db="EMBL/GenBank/DDBJ databases">
        <authorList>
            <person name="King R."/>
        </authorList>
    </citation>
    <scope>NUCLEOTIDE SEQUENCE</scope>
</reference>
<dbReference type="PANTHER" id="PTHR33480:SF1">
    <property type="entry name" value="TYR RECOMBINASE DOMAIN-CONTAINING PROTEIN"/>
    <property type="match status" value="1"/>
</dbReference>
<gene>
    <name evidence="1" type="ORF">MELIAE_LOCUS4687</name>
</gene>
<sequence>MKKDRWFCNKPLDEQQDLAQNNKIVPSDSESVILKNSNDSPIWIPESDNESETSLSSPMICCTPPDSPISSENICLNIEINDNISKTEASTSSKSKKVFCYYCETEVLNFPRHITRNHKSEIDVQKILSLPKLSKERKNLLFALRKKGNYLKSNDNLSKPVKTGNENTNYLPCIHCLGYYSSKNLWRHRKKCDANSNKGASTKNSKSEAQNFLIRNLKVDPQLKIDVFPRMRADKVSLVAKKDALICAFAARYLKIHRENHFILVASRKMRELARLLLEIKKIKPTINSLYEVLKPEYYDTLVSATKVVFRYDPESKTYQAPTFALNMGTTLKQCCDIALVYTLKKSQKLSTVSLANQEADLKTLIQLINSNWKFDVSSQASSDLNIQKWNKVTLVPFANDLKLLKDCLINKANMALCKLKENTSDEKSYIILMETIYSRIILLNRRRPGELQRLLVNTYKSLILNENSQAYEEFGEVISE</sequence>